<dbReference type="CDD" id="cd13589">
    <property type="entry name" value="PBP2_polyamine_RpCGA009"/>
    <property type="match status" value="1"/>
</dbReference>
<name>A0A432N9P5_9HYPH</name>
<evidence type="ECO:0000256" key="2">
    <source>
        <dbReference type="ARBA" id="ARBA00008520"/>
    </source>
</evidence>
<comment type="caution">
    <text evidence="7">The sequence shown here is derived from an EMBL/GenBank/DDBJ whole genome shotgun (WGS) entry which is preliminary data.</text>
</comment>
<dbReference type="GO" id="GO:0030288">
    <property type="term" value="C:outer membrane-bounded periplasmic space"/>
    <property type="evidence" value="ECO:0007669"/>
    <property type="project" value="TreeGrafter"/>
</dbReference>
<evidence type="ECO:0000256" key="4">
    <source>
        <dbReference type="ARBA" id="ARBA00022729"/>
    </source>
</evidence>
<dbReference type="InterPro" id="IPR006059">
    <property type="entry name" value="SBP"/>
</dbReference>
<dbReference type="GO" id="GO:0030975">
    <property type="term" value="F:thiamine binding"/>
    <property type="evidence" value="ECO:0007669"/>
    <property type="project" value="TreeGrafter"/>
</dbReference>
<organism evidence="7 8">
    <name type="scientific">Rhizobium anhuiense</name>
    <dbReference type="NCBI Taxonomy" id="1184720"/>
    <lineage>
        <taxon>Bacteria</taxon>
        <taxon>Pseudomonadati</taxon>
        <taxon>Pseudomonadota</taxon>
        <taxon>Alphaproteobacteria</taxon>
        <taxon>Hyphomicrobiales</taxon>
        <taxon>Rhizobiaceae</taxon>
        <taxon>Rhizobium/Agrobacterium group</taxon>
        <taxon>Rhizobium</taxon>
    </lineage>
</organism>
<evidence type="ECO:0000256" key="6">
    <source>
        <dbReference type="SAM" id="SignalP"/>
    </source>
</evidence>
<accession>A0A432N9P5</accession>
<gene>
    <name evidence="7" type="ORF">EEQ99_30955</name>
</gene>
<evidence type="ECO:0000256" key="1">
    <source>
        <dbReference type="ARBA" id="ARBA00004418"/>
    </source>
</evidence>
<dbReference type="Proteomes" id="UP000273611">
    <property type="component" value="Unassembled WGS sequence"/>
</dbReference>
<dbReference type="EMBL" id="RIBW01000023">
    <property type="protein sequence ID" value="RUL96335.1"/>
    <property type="molecule type" value="Genomic_DNA"/>
</dbReference>
<dbReference type="AlphaFoldDB" id="A0A432N9P5"/>
<dbReference type="GO" id="GO:0015888">
    <property type="term" value="P:thiamine transport"/>
    <property type="evidence" value="ECO:0007669"/>
    <property type="project" value="TreeGrafter"/>
</dbReference>
<dbReference type="Gene3D" id="3.40.190.10">
    <property type="entry name" value="Periplasmic binding protein-like II"/>
    <property type="match status" value="2"/>
</dbReference>
<feature type="chain" id="PRO_5019030792" evidence="6">
    <location>
        <begin position="26"/>
        <end position="366"/>
    </location>
</feature>
<keyword evidence="3" id="KW-0813">Transport</keyword>
<reference evidence="7 8" key="1">
    <citation type="journal article" date="2015" name="Int. J. Syst. Evol. Microbiol.">
        <title>Rhizobium anhuiense sp. nov., isolated from effective nodules of Vicia faba and Pisum sativum.</title>
        <authorList>
            <person name="Zhang Y.J."/>
            <person name="Zheng W.T."/>
            <person name="Everall I."/>
            <person name="Young J.P."/>
            <person name="Zhang X.X."/>
            <person name="Tian C.F."/>
            <person name="Sui X.H."/>
            <person name="Wang E.T."/>
            <person name="Chen W.X."/>
        </authorList>
    </citation>
    <scope>NUCLEOTIDE SEQUENCE [LARGE SCALE GENOMIC DNA]</scope>
    <source>
        <strain evidence="7 8">CCBAU 23252</strain>
    </source>
</reference>
<proteinExistence type="inferred from homology"/>
<dbReference type="GO" id="GO:0030976">
    <property type="term" value="F:thiamine pyrophosphate binding"/>
    <property type="evidence" value="ECO:0007669"/>
    <property type="project" value="TreeGrafter"/>
</dbReference>
<evidence type="ECO:0000313" key="8">
    <source>
        <dbReference type="Proteomes" id="UP000273611"/>
    </source>
</evidence>
<keyword evidence="4 6" id="KW-0732">Signal</keyword>
<sequence length="366" mass="39703">MNTSVLAIAISTALGWSVVATSAWAQTVPENLNGTGEVVVTSGGGAWEAAQRKAFFEPFTRDTGIKVVVVPQDDGKMLASIKLGQPAADITEINGGSLPTWVNKSAAEEIDYSLFGKDTLNGMPDYLKSKYGVGAVIFSLNVAYNTRMFSEENAPRNWVDFYNVDAYPGKRGLPKCESLLNGGLLETALLGDGVSPQALYPLDVERAFAKITKMKPNVGRWWVAGADAPQSLVSGEVDMAASYNGRIISAKKQGAPLALSWEQALLQYDYWVVLKDAPNKENAFKFLAYISQAKPQAAFSTEIPYGPINSDAFALLSKDLVEALPGAPERKGKEIPQNYEWWGQTQADGRTNYELALERCVSILSQ</sequence>
<dbReference type="RefSeq" id="WP_127431668.1">
    <property type="nucleotide sequence ID" value="NZ_BMFI01000034.1"/>
</dbReference>
<evidence type="ECO:0000256" key="5">
    <source>
        <dbReference type="ARBA" id="ARBA00022764"/>
    </source>
</evidence>
<dbReference type="PANTHER" id="PTHR30006:SF3">
    <property type="entry name" value="THIAMINE-BINDING PERIPLASMIC PROTEIN"/>
    <property type="match status" value="1"/>
</dbReference>
<evidence type="ECO:0000313" key="7">
    <source>
        <dbReference type="EMBL" id="RUL96335.1"/>
    </source>
</evidence>
<comment type="subcellular location">
    <subcellularLocation>
        <location evidence="1">Periplasm</location>
    </subcellularLocation>
</comment>
<evidence type="ECO:0000256" key="3">
    <source>
        <dbReference type="ARBA" id="ARBA00022448"/>
    </source>
</evidence>
<keyword evidence="5" id="KW-0574">Periplasm</keyword>
<dbReference type="PANTHER" id="PTHR30006">
    <property type="entry name" value="THIAMINE-BINDING PERIPLASMIC PROTEIN-RELATED"/>
    <property type="match status" value="1"/>
</dbReference>
<protein>
    <submittedName>
        <fullName evidence="7">ABC transporter substrate-binding protein</fullName>
    </submittedName>
</protein>
<comment type="similarity">
    <text evidence="2">Belongs to the bacterial solute-binding protein 1 family.</text>
</comment>
<dbReference type="SUPFAM" id="SSF53850">
    <property type="entry name" value="Periplasmic binding protein-like II"/>
    <property type="match status" value="1"/>
</dbReference>
<feature type="signal peptide" evidence="6">
    <location>
        <begin position="1"/>
        <end position="25"/>
    </location>
</feature>
<dbReference type="Pfam" id="PF13416">
    <property type="entry name" value="SBP_bac_8"/>
    <property type="match status" value="1"/>
</dbReference>